<name>A0ACB0LMK2_TRIPR</name>
<sequence length="74" mass="8485">MAQIYMLVYGFIVFLSLFLVITNGNSGQATPCLTDLDCPNLFYCKEKFCAPIVWKHSPHDKFRTIKGHKNGDRM</sequence>
<proteinExistence type="predicted"/>
<evidence type="ECO:0000313" key="1">
    <source>
        <dbReference type="EMBL" id="CAJ2670481.1"/>
    </source>
</evidence>
<dbReference type="Proteomes" id="UP001177021">
    <property type="component" value="Unassembled WGS sequence"/>
</dbReference>
<protein>
    <submittedName>
        <fullName evidence="1">Uncharacterized protein</fullName>
    </submittedName>
</protein>
<organism evidence="1 2">
    <name type="scientific">Trifolium pratense</name>
    <name type="common">Red clover</name>
    <dbReference type="NCBI Taxonomy" id="57577"/>
    <lineage>
        <taxon>Eukaryota</taxon>
        <taxon>Viridiplantae</taxon>
        <taxon>Streptophyta</taxon>
        <taxon>Embryophyta</taxon>
        <taxon>Tracheophyta</taxon>
        <taxon>Spermatophyta</taxon>
        <taxon>Magnoliopsida</taxon>
        <taxon>eudicotyledons</taxon>
        <taxon>Gunneridae</taxon>
        <taxon>Pentapetalae</taxon>
        <taxon>rosids</taxon>
        <taxon>fabids</taxon>
        <taxon>Fabales</taxon>
        <taxon>Fabaceae</taxon>
        <taxon>Papilionoideae</taxon>
        <taxon>50 kb inversion clade</taxon>
        <taxon>NPAAA clade</taxon>
        <taxon>Hologalegina</taxon>
        <taxon>IRL clade</taxon>
        <taxon>Trifolieae</taxon>
        <taxon>Trifolium</taxon>
    </lineage>
</organism>
<dbReference type="EMBL" id="CASHSV030000615">
    <property type="protein sequence ID" value="CAJ2670481.1"/>
    <property type="molecule type" value="Genomic_DNA"/>
</dbReference>
<gene>
    <name evidence="1" type="ORF">MILVUS5_LOCUS34506</name>
</gene>
<comment type="caution">
    <text evidence="1">The sequence shown here is derived from an EMBL/GenBank/DDBJ whole genome shotgun (WGS) entry which is preliminary data.</text>
</comment>
<accession>A0ACB0LMK2</accession>
<reference evidence="1" key="1">
    <citation type="submission" date="2023-10" db="EMBL/GenBank/DDBJ databases">
        <authorList>
            <person name="Rodriguez Cubillos JULIANA M."/>
            <person name="De Vega J."/>
        </authorList>
    </citation>
    <scope>NUCLEOTIDE SEQUENCE</scope>
</reference>
<evidence type="ECO:0000313" key="2">
    <source>
        <dbReference type="Proteomes" id="UP001177021"/>
    </source>
</evidence>
<keyword evidence="2" id="KW-1185">Reference proteome</keyword>